<dbReference type="EMBL" id="JMKJ01000587">
    <property type="protein sequence ID" value="KGG50320.1"/>
    <property type="molecule type" value="Genomic_DNA"/>
</dbReference>
<accession>A0A098VMZ1</accession>
<dbReference type="VEuPathDB" id="MicrosporidiaDB:DI09_77p100"/>
<protein>
    <submittedName>
        <fullName evidence="1">Uncharacterized protein</fullName>
    </submittedName>
</protein>
<evidence type="ECO:0000313" key="1">
    <source>
        <dbReference type="EMBL" id="KGG50320.1"/>
    </source>
</evidence>
<sequence length="275" mass="30024">MPFYPIDKEIPIFGHRGAFFYLNDDSVQTGNDVNECQERKGDGSGSDLYFIAGPCTNAGYLGATVPSSQVFMPIMGLHLDTANPSTSYIAAPRTVMQWKLSIVIKEEWISSIGDKFTVISSAMSLPSQIAEGKRIFPFADTNNTIIPWAICVVIGSFYCHEVPLSLPPSSSCSTSMATNSSLNSNICVPSGADFSEIEGPHIVGFAPSFSDASKQIAHTLEHVEKAVEFYQWMLQVAYPWSSFKIVFSGGLVRPFYALSGGVLLLEYGFDLFHTP</sequence>
<gene>
    <name evidence="1" type="ORF">DI09_77p100</name>
</gene>
<proteinExistence type="predicted"/>
<comment type="caution">
    <text evidence="1">The sequence shown here is derived from an EMBL/GenBank/DDBJ whole genome shotgun (WGS) entry which is preliminary data.</text>
</comment>
<keyword evidence="2" id="KW-1185">Reference proteome</keyword>
<organism evidence="1 2">
    <name type="scientific">Mitosporidium daphniae</name>
    <dbReference type="NCBI Taxonomy" id="1485682"/>
    <lineage>
        <taxon>Eukaryota</taxon>
        <taxon>Fungi</taxon>
        <taxon>Fungi incertae sedis</taxon>
        <taxon>Microsporidia</taxon>
        <taxon>Mitosporidium</taxon>
    </lineage>
</organism>
<dbReference type="AlphaFoldDB" id="A0A098VMZ1"/>
<dbReference type="GeneID" id="25260789"/>
<reference evidence="1 2" key="1">
    <citation type="submission" date="2014-04" db="EMBL/GenBank/DDBJ databases">
        <title>A new species of microsporidia sheds light on the evolution of extreme parasitism.</title>
        <authorList>
            <person name="Haag K.L."/>
            <person name="James T.Y."/>
            <person name="Larsson R."/>
            <person name="Schaer T.M."/>
            <person name="Refardt D."/>
            <person name="Pombert J.-F."/>
            <person name="Ebert D."/>
        </authorList>
    </citation>
    <scope>NUCLEOTIDE SEQUENCE [LARGE SCALE GENOMIC DNA]</scope>
    <source>
        <strain evidence="1 2">UGP3</strain>
        <tissue evidence="1">Spores</tissue>
    </source>
</reference>
<evidence type="ECO:0000313" key="2">
    <source>
        <dbReference type="Proteomes" id="UP000029725"/>
    </source>
</evidence>
<name>A0A098VMZ1_9MICR</name>
<dbReference type="Proteomes" id="UP000029725">
    <property type="component" value="Unassembled WGS sequence"/>
</dbReference>
<dbReference type="RefSeq" id="XP_013236747.1">
    <property type="nucleotide sequence ID" value="XM_013381293.1"/>
</dbReference>
<dbReference type="HOGENOM" id="CLU_1012234_0_0_1"/>